<name>F2IAF9_FLUTR</name>
<gene>
    <name evidence="2" type="ordered locus">Fluta_0084</name>
</gene>
<dbReference type="STRING" id="755732.Fluta_0084"/>
<dbReference type="KEGG" id="fte:Fluta_0084"/>
<sequence length="184" mass="19073">MSTEPFIGEVKLLGFYFPPLGYMTCQGQIVSIAQNTALFSLLGTTYGGDGQTTFALPDLQGRIPIGQGQGPGLPPYEMGEMAGTVSTTMTSANLPQHAHTLTSAHIQIKASTANAGELTPDGTYPATTSTNSYADAATQNVFTGGGAITGTTDIAGNSLPLSIQNPFLCMNFSIATEGIFPSRN</sequence>
<reference evidence="3" key="2">
    <citation type="submission" date="2011-02" db="EMBL/GenBank/DDBJ databases">
        <title>The complete genome of Fluviicola taffensis DSM 16823.</title>
        <authorList>
            <consortium name="US DOE Joint Genome Institute (JGI-PGF)"/>
            <person name="Lucas S."/>
            <person name="Copeland A."/>
            <person name="Lapidus A."/>
            <person name="Bruce D."/>
            <person name="Goodwin L."/>
            <person name="Pitluck S."/>
            <person name="Kyrpides N."/>
            <person name="Mavromatis K."/>
            <person name="Ivanova N."/>
            <person name="Mikhailova N."/>
            <person name="Pagani I."/>
            <person name="Chertkov O."/>
            <person name="Detter J.C."/>
            <person name="Han C."/>
            <person name="Tapia R."/>
            <person name="Land M."/>
            <person name="Hauser L."/>
            <person name="Markowitz V."/>
            <person name="Cheng J.-F."/>
            <person name="Hugenholtz P."/>
            <person name="Woyke T."/>
            <person name="Wu D."/>
            <person name="Tindall B."/>
            <person name="Pomrenke H.G."/>
            <person name="Brambilla E."/>
            <person name="Klenk H.-P."/>
            <person name="Eisen J.A."/>
        </authorList>
    </citation>
    <scope>NUCLEOTIDE SEQUENCE [LARGE SCALE GENOMIC DNA]</scope>
    <source>
        <strain evidence="3">DSM 16823 / RW262 / RW262</strain>
    </source>
</reference>
<dbReference type="OrthoDB" id="9810174at2"/>
<keyword evidence="3" id="KW-1185">Reference proteome</keyword>
<dbReference type="RefSeq" id="WP_013684868.1">
    <property type="nucleotide sequence ID" value="NC_015321.1"/>
</dbReference>
<reference evidence="2 3" key="1">
    <citation type="journal article" date="2011" name="Stand. Genomic Sci.">
        <title>Complete genome sequence of the gliding freshwater bacterium Fluviicola taffensis type strain (RW262).</title>
        <authorList>
            <person name="Woyke T."/>
            <person name="Chertkov O."/>
            <person name="Lapidus A."/>
            <person name="Nolan M."/>
            <person name="Lucas S."/>
            <person name="Del Rio T.G."/>
            <person name="Tice H."/>
            <person name="Cheng J.F."/>
            <person name="Tapia R."/>
            <person name="Han C."/>
            <person name="Goodwin L."/>
            <person name="Pitluck S."/>
            <person name="Liolios K."/>
            <person name="Pagani I."/>
            <person name="Ivanova N."/>
            <person name="Huntemann M."/>
            <person name="Mavromatis K."/>
            <person name="Mikhailova N."/>
            <person name="Pati A."/>
            <person name="Chen A."/>
            <person name="Palaniappan K."/>
            <person name="Land M."/>
            <person name="Hauser L."/>
            <person name="Brambilla E.M."/>
            <person name="Rohde M."/>
            <person name="Mwirichia R."/>
            <person name="Sikorski J."/>
            <person name="Tindall B.J."/>
            <person name="Goker M."/>
            <person name="Bristow J."/>
            <person name="Eisen J.A."/>
            <person name="Markowitz V."/>
            <person name="Hugenholtz P."/>
            <person name="Klenk H.P."/>
            <person name="Kyrpides N.C."/>
        </authorList>
    </citation>
    <scope>NUCLEOTIDE SEQUENCE [LARGE SCALE GENOMIC DNA]</scope>
    <source>
        <strain evidence="3">DSM 16823 / RW262 / RW262</strain>
    </source>
</reference>
<dbReference type="HOGENOM" id="CLU_087872_1_1_10"/>
<dbReference type="AlphaFoldDB" id="F2IAF9"/>
<proteinExistence type="predicted"/>
<dbReference type="Pfam" id="PF07484">
    <property type="entry name" value="Collar"/>
    <property type="match status" value="1"/>
</dbReference>
<dbReference type="Gene3D" id="3.90.1340.10">
    <property type="entry name" value="Phage tail collar domain"/>
    <property type="match status" value="1"/>
</dbReference>
<feature type="domain" description="Phage tail collar" evidence="1">
    <location>
        <begin position="8"/>
        <end position="64"/>
    </location>
</feature>
<evidence type="ECO:0000313" key="2">
    <source>
        <dbReference type="EMBL" id="AEA42094.1"/>
    </source>
</evidence>
<dbReference type="InterPro" id="IPR037053">
    <property type="entry name" value="Phage_tail_collar_dom_sf"/>
</dbReference>
<dbReference type="Proteomes" id="UP000007463">
    <property type="component" value="Chromosome"/>
</dbReference>
<dbReference type="SUPFAM" id="SSF88874">
    <property type="entry name" value="Receptor-binding domain of short tail fibre protein gp12"/>
    <property type="match status" value="1"/>
</dbReference>
<evidence type="ECO:0000259" key="1">
    <source>
        <dbReference type="Pfam" id="PF07484"/>
    </source>
</evidence>
<accession>F2IAF9</accession>
<protein>
    <submittedName>
        <fullName evidence="2">Tail Collar domain protein</fullName>
    </submittedName>
</protein>
<dbReference type="EMBL" id="CP002542">
    <property type="protein sequence ID" value="AEA42094.1"/>
    <property type="molecule type" value="Genomic_DNA"/>
</dbReference>
<organism evidence="2 3">
    <name type="scientific">Fluviicola taffensis (strain DSM 16823 / NCIMB 13979 / RW262)</name>
    <dbReference type="NCBI Taxonomy" id="755732"/>
    <lineage>
        <taxon>Bacteria</taxon>
        <taxon>Pseudomonadati</taxon>
        <taxon>Bacteroidota</taxon>
        <taxon>Flavobacteriia</taxon>
        <taxon>Flavobacteriales</taxon>
        <taxon>Crocinitomicaceae</taxon>
        <taxon>Fluviicola</taxon>
    </lineage>
</organism>
<dbReference type="eggNOG" id="COG4675">
    <property type="taxonomic scope" value="Bacteria"/>
</dbReference>
<dbReference type="InterPro" id="IPR011083">
    <property type="entry name" value="Phage_tail_collar_dom"/>
</dbReference>
<evidence type="ECO:0000313" key="3">
    <source>
        <dbReference type="Proteomes" id="UP000007463"/>
    </source>
</evidence>